<dbReference type="Proteomes" id="UP000828251">
    <property type="component" value="Unassembled WGS sequence"/>
</dbReference>
<accession>A0A9D3VGD1</accession>
<feature type="region of interest" description="Disordered" evidence="1">
    <location>
        <begin position="1"/>
        <end position="21"/>
    </location>
</feature>
<gene>
    <name evidence="2" type="ORF">J1N35_021720</name>
</gene>
<evidence type="ECO:0000313" key="3">
    <source>
        <dbReference type="Proteomes" id="UP000828251"/>
    </source>
</evidence>
<reference evidence="2 3" key="1">
    <citation type="journal article" date="2021" name="Plant Biotechnol. J.">
        <title>Multi-omics assisted identification of the key and species-specific regulatory components of drought-tolerant mechanisms in Gossypium stocksii.</title>
        <authorList>
            <person name="Yu D."/>
            <person name="Ke L."/>
            <person name="Zhang D."/>
            <person name="Wu Y."/>
            <person name="Sun Y."/>
            <person name="Mei J."/>
            <person name="Sun J."/>
            <person name="Sun Y."/>
        </authorList>
    </citation>
    <scope>NUCLEOTIDE SEQUENCE [LARGE SCALE GENOMIC DNA]</scope>
    <source>
        <strain evidence="3">cv. E1</strain>
        <tissue evidence="2">Leaf</tissue>
    </source>
</reference>
<dbReference type="AlphaFoldDB" id="A0A9D3VGD1"/>
<evidence type="ECO:0000256" key="1">
    <source>
        <dbReference type="SAM" id="MobiDB-lite"/>
    </source>
</evidence>
<proteinExistence type="predicted"/>
<evidence type="ECO:0000313" key="2">
    <source>
        <dbReference type="EMBL" id="KAH1081959.1"/>
    </source>
</evidence>
<name>A0A9D3VGD1_9ROSI</name>
<protein>
    <submittedName>
        <fullName evidence="2">Uncharacterized protein</fullName>
    </submittedName>
</protein>
<feature type="compositionally biased region" description="Low complexity" evidence="1">
    <location>
        <begin position="1"/>
        <end position="10"/>
    </location>
</feature>
<sequence>MRASMASMRRSGGRSKGGPFRFGASMPGESCLERRVCCGGTWVAADGRYGAAKQGARGFGWDVDALG</sequence>
<organism evidence="2 3">
    <name type="scientific">Gossypium stocksii</name>
    <dbReference type="NCBI Taxonomy" id="47602"/>
    <lineage>
        <taxon>Eukaryota</taxon>
        <taxon>Viridiplantae</taxon>
        <taxon>Streptophyta</taxon>
        <taxon>Embryophyta</taxon>
        <taxon>Tracheophyta</taxon>
        <taxon>Spermatophyta</taxon>
        <taxon>Magnoliopsida</taxon>
        <taxon>eudicotyledons</taxon>
        <taxon>Gunneridae</taxon>
        <taxon>Pentapetalae</taxon>
        <taxon>rosids</taxon>
        <taxon>malvids</taxon>
        <taxon>Malvales</taxon>
        <taxon>Malvaceae</taxon>
        <taxon>Malvoideae</taxon>
        <taxon>Gossypium</taxon>
    </lineage>
</organism>
<comment type="caution">
    <text evidence="2">The sequence shown here is derived from an EMBL/GenBank/DDBJ whole genome shotgun (WGS) entry which is preliminary data.</text>
</comment>
<dbReference type="EMBL" id="JAIQCV010000007">
    <property type="protein sequence ID" value="KAH1081959.1"/>
    <property type="molecule type" value="Genomic_DNA"/>
</dbReference>
<keyword evidence="3" id="KW-1185">Reference proteome</keyword>